<keyword evidence="4" id="KW-0812">Transmembrane</keyword>
<evidence type="ECO:0000259" key="6">
    <source>
        <dbReference type="PROSITE" id="PS50002"/>
    </source>
</evidence>
<comment type="caution">
    <text evidence="7">The sequence shown here is derived from an EMBL/GenBank/DDBJ whole genome shotgun (WGS) entry which is preliminary data.</text>
</comment>
<evidence type="ECO:0000256" key="5">
    <source>
        <dbReference type="SAM" id="SignalP"/>
    </source>
</evidence>
<proteinExistence type="predicted"/>
<feature type="signal peptide" evidence="5">
    <location>
        <begin position="1"/>
        <end position="25"/>
    </location>
</feature>
<feature type="compositionally biased region" description="Low complexity" evidence="3">
    <location>
        <begin position="140"/>
        <end position="157"/>
    </location>
</feature>
<feature type="region of interest" description="Disordered" evidence="3">
    <location>
        <begin position="299"/>
        <end position="350"/>
    </location>
</feature>
<sequence length="476" mass="53009">MTRKISVKSFFNIFIILIVITLAHAEVKYVEILKINDGKTIEAGKSATLKFKFLEQTTDKSFNFILRDEEKKIFEKIGTVDDTKFPFNKGNTYDVNISIPEKIASGNYLVMAYVGEENKVSDSKSVKITGKGTEKDNKTSDNQNINNQNIPSNSTIQVSNSTIPVTNSTIPINNAANNTTTSTGSTSASQPNVATAGNASSSNNESKSFNLRNIIIIGSIIGVILVIFGLLFYCCIKDSKKGRNDSVWDLPPSVSEPHLVSSSTPINAIPLQYKNSGNQYMNRNQFTSPIMSPISHSNSNYSDVYQETRGLTESTRHNNDIQSPTQDYNRNTIYSDSLNSPQNEEVSSPSPSYYFQVFKPHQVYRVLYDFQPSLPDEMEVQPGDIIRTEETFEDGWAFGINVTTGKQGTFPMNCLEDDNATEGDSKSFISERSHSRRVSSLNPQNAKAIQMMLKNGGQSPNFQKSYYMSQINNMKV</sequence>
<feature type="compositionally biased region" description="Polar residues" evidence="3">
    <location>
        <begin position="299"/>
        <end position="313"/>
    </location>
</feature>
<dbReference type="AlphaFoldDB" id="A0A1Y2CNI6"/>
<evidence type="ECO:0000256" key="1">
    <source>
        <dbReference type="ARBA" id="ARBA00022443"/>
    </source>
</evidence>
<evidence type="ECO:0000256" key="2">
    <source>
        <dbReference type="PROSITE-ProRule" id="PRU00192"/>
    </source>
</evidence>
<evidence type="ECO:0000313" key="7">
    <source>
        <dbReference type="EMBL" id="ORY48404.1"/>
    </source>
</evidence>
<feature type="region of interest" description="Disordered" evidence="3">
    <location>
        <begin position="174"/>
        <end position="204"/>
    </location>
</feature>
<dbReference type="InterPro" id="IPR050384">
    <property type="entry name" value="Endophilin_SH3RF"/>
</dbReference>
<dbReference type="Pfam" id="PF14604">
    <property type="entry name" value="SH3_9"/>
    <property type="match status" value="1"/>
</dbReference>
<keyword evidence="1 2" id="KW-0728">SH3 domain</keyword>
<dbReference type="PANTHER" id="PTHR14167">
    <property type="entry name" value="SH3 DOMAIN-CONTAINING"/>
    <property type="match status" value="1"/>
</dbReference>
<dbReference type="Gene3D" id="2.30.30.40">
    <property type="entry name" value="SH3 Domains"/>
    <property type="match status" value="1"/>
</dbReference>
<gene>
    <name evidence="7" type="ORF">LY90DRAFT_671079</name>
</gene>
<feature type="region of interest" description="Disordered" evidence="3">
    <location>
        <begin position="123"/>
        <end position="158"/>
    </location>
</feature>
<dbReference type="EMBL" id="MCOG01000102">
    <property type="protein sequence ID" value="ORY48404.1"/>
    <property type="molecule type" value="Genomic_DNA"/>
</dbReference>
<feature type="compositionally biased region" description="Low complexity" evidence="3">
    <location>
        <begin position="174"/>
        <end position="189"/>
    </location>
</feature>
<dbReference type="InterPro" id="IPR001452">
    <property type="entry name" value="SH3_domain"/>
</dbReference>
<name>A0A1Y2CNI6_9FUNG</name>
<dbReference type="OrthoDB" id="5595608at2759"/>
<dbReference type="GO" id="GO:0005737">
    <property type="term" value="C:cytoplasm"/>
    <property type="evidence" value="ECO:0007669"/>
    <property type="project" value="TreeGrafter"/>
</dbReference>
<dbReference type="SMART" id="SM00326">
    <property type="entry name" value="SH3"/>
    <property type="match status" value="1"/>
</dbReference>
<evidence type="ECO:0000313" key="8">
    <source>
        <dbReference type="Proteomes" id="UP000193920"/>
    </source>
</evidence>
<protein>
    <recommendedName>
        <fullName evidence="6">SH3 domain-containing protein</fullName>
    </recommendedName>
</protein>
<reference evidence="7 8" key="1">
    <citation type="submission" date="2016-08" db="EMBL/GenBank/DDBJ databases">
        <title>A Parts List for Fungal Cellulosomes Revealed by Comparative Genomics.</title>
        <authorList>
            <consortium name="DOE Joint Genome Institute"/>
            <person name="Haitjema C.H."/>
            <person name="Gilmore S.P."/>
            <person name="Henske J.K."/>
            <person name="Solomon K.V."/>
            <person name="De Groot R."/>
            <person name="Kuo A."/>
            <person name="Mondo S.J."/>
            <person name="Salamov A.A."/>
            <person name="Labutti K."/>
            <person name="Zhao Z."/>
            <person name="Chiniquy J."/>
            <person name="Barry K."/>
            <person name="Brewer H.M."/>
            <person name="Purvine S.O."/>
            <person name="Wright A.T."/>
            <person name="Boxma B."/>
            <person name="Van Alen T."/>
            <person name="Hackstein J.H."/>
            <person name="Baker S.E."/>
            <person name="Grigoriev I.V."/>
            <person name="O'Malley M.A."/>
        </authorList>
    </citation>
    <scope>NUCLEOTIDE SEQUENCE [LARGE SCALE GENOMIC DNA]</scope>
    <source>
        <strain evidence="7 8">G1</strain>
    </source>
</reference>
<accession>A0A1Y2CNI6</accession>
<keyword evidence="5" id="KW-0732">Signal</keyword>
<dbReference type="Proteomes" id="UP000193920">
    <property type="component" value="Unassembled WGS sequence"/>
</dbReference>
<dbReference type="PROSITE" id="PS50002">
    <property type="entry name" value="SH3"/>
    <property type="match status" value="1"/>
</dbReference>
<feature type="domain" description="SH3" evidence="6">
    <location>
        <begin position="359"/>
        <end position="420"/>
    </location>
</feature>
<keyword evidence="4" id="KW-0472">Membrane</keyword>
<evidence type="ECO:0000256" key="3">
    <source>
        <dbReference type="SAM" id="MobiDB-lite"/>
    </source>
</evidence>
<organism evidence="7 8">
    <name type="scientific">Neocallimastix californiae</name>
    <dbReference type="NCBI Taxonomy" id="1754190"/>
    <lineage>
        <taxon>Eukaryota</taxon>
        <taxon>Fungi</taxon>
        <taxon>Fungi incertae sedis</taxon>
        <taxon>Chytridiomycota</taxon>
        <taxon>Chytridiomycota incertae sedis</taxon>
        <taxon>Neocallimastigomycetes</taxon>
        <taxon>Neocallimastigales</taxon>
        <taxon>Neocallimastigaceae</taxon>
        <taxon>Neocallimastix</taxon>
    </lineage>
</organism>
<keyword evidence="8" id="KW-1185">Reference proteome</keyword>
<feature type="compositionally biased region" description="Polar residues" evidence="3">
    <location>
        <begin position="320"/>
        <end position="350"/>
    </location>
</feature>
<feature type="transmembrane region" description="Helical" evidence="4">
    <location>
        <begin position="214"/>
        <end position="236"/>
    </location>
</feature>
<evidence type="ECO:0000256" key="4">
    <source>
        <dbReference type="SAM" id="Phobius"/>
    </source>
</evidence>
<dbReference type="PANTHER" id="PTHR14167:SF116">
    <property type="entry name" value="CAP, ISOFORM AC"/>
    <property type="match status" value="1"/>
</dbReference>
<feature type="chain" id="PRO_5013050593" description="SH3 domain-containing protein" evidence="5">
    <location>
        <begin position="26"/>
        <end position="476"/>
    </location>
</feature>
<keyword evidence="4" id="KW-1133">Transmembrane helix</keyword>
<dbReference type="SUPFAM" id="SSF50044">
    <property type="entry name" value="SH3-domain"/>
    <property type="match status" value="1"/>
</dbReference>
<feature type="compositionally biased region" description="Polar residues" evidence="3">
    <location>
        <begin position="190"/>
        <end position="204"/>
    </location>
</feature>
<dbReference type="InterPro" id="IPR036028">
    <property type="entry name" value="SH3-like_dom_sf"/>
</dbReference>